<dbReference type="EMBL" id="BMAW01086093">
    <property type="protein sequence ID" value="GFU45984.1"/>
    <property type="molecule type" value="Genomic_DNA"/>
</dbReference>
<name>A0A8X6R473_NEPPI</name>
<keyword evidence="2" id="KW-1185">Reference proteome</keyword>
<evidence type="ECO:0000313" key="1">
    <source>
        <dbReference type="EMBL" id="GFU45984.1"/>
    </source>
</evidence>
<accession>A0A8X6R473</accession>
<organism evidence="1 2">
    <name type="scientific">Nephila pilipes</name>
    <name type="common">Giant wood spider</name>
    <name type="synonym">Nephila maculata</name>
    <dbReference type="NCBI Taxonomy" id="299642"/>
    <lineage>
        <taxon>Eukaryota</taxon>
        <taxon>Metazoa</taxon>
        <taxon>Ecdysozoa</taxon>
        <taxon>Arthropoda</taxon>
        <taxon>Chelicerata</taxon>
        <taxon>Arachnida</taxon>
        <taxon>Araneae</taxon>
        <taxon>Araneomorphae</taxon>
        <taxon>Entelegynae</taxon>
        <taxon>Araneoidea</taxon>
        <taxon>Nephilidae</taxon>
        <taxon>Nephila</taxon>
    </lineage>
</organism>
<sequence>MGVHQDVSTSGWGFKNHLDRTFENNWVEYSCPVVCHSRSLDLSPLAYFFLKSIVNSEVDLVARISITIATVRETLGIYENVLQSCREGIMRVFMPMGAISNTSYDASKSYIVLF</sequence>
<comment type="caution">
    <text evidence="1">The sequence shown here is derived from an EMBL/GenBank/DDBJ whole genome shotgun (WGS) entry which is preliminary data.</text>
</comment>
<evidence type="ECO:0000313" key="2">
    <source>
        <dbReference type="Proteomes" id="UP000887013"/>
    </source>
</evidence>
<protein>
    <submittedName>
        <fullName evidence="1">Uncharacterized protein</fullName>
    </submittedName>
</protein>
<dbReference type="Proteomes" id="UP000887013">
    <property type="component" value="Unassembled WGS sequence"/>
</dbReference>
<proteinExistence type="predicted"/>
<dbReference type="AlphaFoldDB" id="A0A8X6R473"/>
<gene>
    <name evidence="1" type="ORF">NPIL_221271</name>
</gene>
<reference evidence="1" key="1">
    <citation type="submission" date="2020-08" db="EMBL/GenBank/DDBJ databases">
        <title>Multicomponent nature underlies the extraordinary mechanical properties of spider dragline silk.</title>
        <authorList>
            <person name="Kono N."/>
            <person name="Nakamura H."/>
            <person name="Mori M."/>
            <person name="Yoshida Y."/>
            <person name="Ohtoshi R."/>
            <person name="Malay A.D."/>
            <person name="Moran D.A.P."/>
            <person name="Tomita M."/>
            <person name="Numata K."/>
            <person name="Arakawa K."/>
        </authorList>
    </citation>
    <scope>NUCLEOTIDE SEQUENCE</scope>
</reference>